<dbReference type="CDD" id="cd03219">
    <property type="entry name" value="ABC_Mj1267_LivG_branched"/>
    <property type="match status" value="1"/>
</dbReference>
<keyword evidence="4 7" id="KW-0067">ATP-binding</keyword>
<dbReference type="GO" id="GO:0005886">
    <property type="term" value="C:plasma membrane"/>
    <property type="evidence" value="ECO:0007669"/>
    <property type="project" value="TreeGrafter"/>
</dbReference>
<evidence type="ECO:0000256" key="5">
    <source>
        <dbReference type="ARBA" id="ARBA00024722"/>
    </source>
</evidence>
<keyword evidence="8" id="KW-1185">Reference proteome</keyword>
<dbReference type="SMART" id="SM00382">
    <property type="entry name" value="AAA"/>
    <property type="match status" value="1"/>
</dbReference>
<comment type="caution">
    <text evidence="7">The sequence shown here is derived from an EMBL/GenBank/DDBJ whole genome shotgun (WGS) entry which is preliminary data.</text>
</comment>
<dbReference type="GO" id="GO:0005524">
    <property type="term" value="F:ATP binding"/>
    <property type="evidence" value="ECO:0007669"/>
    <property type="project" value="UniProtKB-KW"/>
</dbReference>
<dbReference type="Proteomes" id="UP000076574">
    <property type="component" value="Unassembled WGS sequence"/>
</dbReference>
<dbReference type="Pfam" id="PF00005">
    <property type="entry name" value="ABC_tran"/>
    <property type="match status" value="1"/>
</dbReference>
<gene>
    <name evidence="7" type="ORF">A4A58_18950</name>
</gene>
<dbReference type="InterPro" id="IPR003593">
    <property type="entry name" value="AAA+_ATPase"/>
</dbReference>
<dbReference type="PROSITE" id="PS00211">
    <property type="entry name" value="ABC_TRANSPORTER_1"/>
    <property type="match status" value="1"/>
</dbReference>
<dbReference type="InterPro" id="IPR003439">
    <property type="entry name" value="ABC_transporter-like_ATP-bd"/>
</dbReference>
<name>A0A161QK85_9BRAD</name>
<keyword evidence="3" id="KW-0547">Nucleotide-binding</keyword>
<dbReference type="InterPro" id="IPR017871">
    <property type="entry name" value="ABC_transporter-like_CS"/>
</dbReference>
<evidence type="ECO:0000256" key="1">
    <source>
        <dbReference type="ARBA" id="ARBA00005417"/>
    </source>
</evidence>
<dbReference type="PANTHER" id="PTHR45772:SF9">
    <property type="entry name" value="CONSERVED COMPONENT OF ABC TRANSPORTER FOR NATURAL AMINO ACIDS"/>
    <property type="match status" value="1"/>
</dbReference>
<evidence type="ECO:0000313" key="8">
    <source>
        <dbReference type="Proteomes" id="UP000076574"/>
    </source>
</evidence>
<dbReference type="PANTHER" id="PTHR45772">
    <property type="entry name" value="CONSERVED COMPONENT OF ABC TRANSPORTER FOR NATURAL AMINO ACIDS-RELATED"/>
    <property type="match status" value="1"/>
</dbReference>
<dbReference type="AlphaFoldDB" id="A0A161QK85"/>
<dbReference type="OrthoDB" id="9779872at2"/>
<dbReference type="RefSeq" id="WP_068738610.1">
    <property type="nucleotide sequence ID" value="NZ_LVYV01000056.1"/>
</dbReference>
<dbReference type="PROSITE" id="PS50893">
    <property type="entry name" value="ABC_TRANSPORTER_2"/>
    <property type="match status" value="1"/>
</dbReference>
<protein>
    <submittedName>
        <fullName evidence="7">ABC transporter ATP-binding protein</fullName>
    </submittedName>
</protein>
<evidence type="ECO:0000256" key="4">
    <source>
        <dbReference type="ARBA" id="ARBA00022840"/>
    </source>
</evidence>
<dbReference type="SUPFAM" id="SSF52540">
    <property type="entry name" value="P-loop containing nucleoside triphosphate hydrolases"/>
    <property type="match status" value="1"/>
</dbReference>
<dbReference type="InterPro" id="IPR051120">
    <property type="entry name" value="ABC_AA/LPS_Transport"/>
</dbReference>
<keyword evidence="2" id="KW-0813">Transport</keyword>
<dbReference type="GO" id="GO:0016887">
    <property type="term" value="F:ATP hydrolysis activity"/>
    <property type="evidence" value="ECO:0007669"/>
    <property type="project" value="InterPro"/>
</dbReference>
<comment type="function">
    <text evidence="5">Involved in beta-(1--&gt;2)glucan export. Transmembrane domains (TMD) form a pore in the inner membrane and the ATP-binding domain (NBD) is responsible for energy generation.</text>
</comment>
<dbReference type="STRING" id="943830.A4A58_18950"/>
<dbReference type="Gene3D" id="3.40.50.300">
    <property type="entry name" value="P-loop containing nucleotide triphosphate hydrolases"/>
    <property type="match status" value="1"/>
</dbReference>
<organism evidence="7 8">
    <name type="scientific">Tardiphaga robiniae</name>
    <dbReference type="NCBI Taxonomy" id="943830"/>
    <lineage>
        <taxon>Bacteria</taxon>
        <taxon>Pseudomonadati</taxon>
        <taxon>Pseudomonadota</taxon>
        <taxon>Alphaproteobacteria</taxon>
        <taxon>Hyphomicrobiales</taxon>
        <taxon>Nitrobacteraceae</taxon>
        <taxon>Tardiphaga</taxon>
    </lineage>
</organism>
<sequence length="252" mass="26890">MLEAVNVSVIYEGGFKALNGASVQLAAGTVTGLIGPNGAGKSTLFGVLAGAVRPVAGEVRLGGEIVTQHGPAWRARRGLARTFQLSRELASLTVLENVLVAQPHMRGENVLSLLWSRRAVRDEEDAAIDKARALLQRVDLWKLADAPAGTLSGGQKKLLEICRALMLDPRIVLMDEPSAGVNPTRIGEIVEFVQALRAEGTTFGLVEHNMGMVRLLCDHVYVLAEGQVLTEGRFDDVIANTEVASAYLGAQS</sequence>
<comment type="similarity">
    <text evidence="1">Belongs to the ABC transporter superfamily.</text>
</comment>
<proteinExistence type="inferred from homology"/>
<dbReference type="EMBL" id="LVYV01000056">
    <property type="protein sequence ID" value="KZD20324.1"/>
    <property type="molecule type" value="Genomic_DNA"/>
</dbReference>
<dbReference type="InterPro" id="IPR027417">
    <property type="entry name" value="P-loop_NTPase"/>
</dbReference>
<reference evidence="7 8" key="1">
    <citation type="submission" date="2016-03" db="EMBL/GenBank/DDBJ databases">
        <title>Microsymbionts genomes from the relict species Vavilovia formosa (Stev.) Fed.</title>
        <authorList>
            <person name="Kopat V."/>
            <person name="Chirak E."/>
            <person name="Kimeklis A."/>
            <person name="Andronov E."/>
        </authorList>
    </citation>
    <scope>NUCLEOTIDE SEQUENCE [LARGE SCALE GENOMIC DNA]</scope>
    <source>
        <strain evidence="7 8">Vaf07</strain>
    </source>
</reference>
<evidence type="ECO:0000256" key="3">
    <source>
        <dbReference type="ARBA" id="ARBA00022741"/>
    </source>
</evidence>
<evidence type="ECO:0000259" key="6">
    <source>
        <dbReference type="PROSITE" id="PS50893"/>
    </source>
</evidence>
<evidence type="ECO:0000256" key="2">
    <source>
        <dbReference type="ARBA" id="ARBA00022448"/>
    </source>
</evidence>
<accession>A0A161QK85</accession>
<feature type="domain" description="ABC transporter" evidence="6">
    <location>
        <begin position="2"/>
        <end position="250"/>
    </location>
</feature>
<evidence type="ECO:0000313" key="7">
    <source>
        <dbReference type="EMBL" id="KZD20324.1"/>
    </source>
</evidence>